<dbReference type="Proteomes" id="UP000334990">
    <property type="component" value="Unassembled WGS sequence"/>
</dbReference>
<sequence>MKVIVDYDVCEANAVCAGLAPEVFDVDDDDNLHVLLPNPPAEVQDRVRHAVRSCPKAALSLEED</sequence>
<dbReference type="PRINTS" id="PR00352">
    <property type="entry name" value="3FE4SFRDOXIN"/>
</dbReference>
<keyword evidence="10" id="KW-1185">Reference proteome</keyword>
<gene>
    <name evidence="9" type="primary">fdxD</name>
    <name evidence="9" type="ORF">Acor_20970</name>
</gene>
<dbReference type="SUPFAM" id="SSF54862">
    <property type="entry name" value="4Fe-4S ferredoxins"/>
    <property type="match status" value="1"/>
</dbReference>
<evidence type="ECO:0000256" key="7">
    <source>
        <dbReference type="ARBA" id="ARBA00023291"/>
    </source>
</evidence>
<evidence type="ECO:0000256" key="6">
    <source>
        <dbReference type="ARBA" id="ARBA00023014"/>
    </source>
</evidence>
<proteinExistence type="predicted"/>
<protein>
    <recommendedName>
        <fullName evidence="8">Ferredoxin</fullName>
    </recommendedName>
</protein>
<organism evidence="9 10">
    <name type="scientific">Acrocarpospora corrugata</name>
    <dbReference type="NCBI Taxonomy" id="35763"/>
    <lineage>
        <taxon>Bacteria</taxon>
        <taxon>Bacillati</taxon>
        <taxon>Actinomycetota</taxon>
        <taxon>Actinomycetes</taxon>
        <taxon>Streptosporangiales</taxon>
        <taxon>Streptosporangiaceae</taxon>
        <taxon>Acrocarpospora</taxon>
    </lineage>
</organism>
<dbReference type="Pfam" id="PF13370">
    <property type="entry name" value="Fer4_13"/>
    <property type="match status" value="1"/>
</dbReference>
<dbReference type="EMBL" id="BLAD01000042">
    <property type="protein sequence ID" value="GES00034.1"/>
    <property type="molecule type" value="Genomic_DNA"/>
</dbReference>
<evidence type="ECO:0000256" key="1">
    <source>
        <dbReference type="ARBA" id="ARBA00001927"/>
    </source>
</evidence>
<dbReference type="Gene3D" id="3.30.70.20">
    <property type="match status" value="1"/>
</dbReference>
<evidence type="ECO:0000313" key="10">
    <source>
        <dbReference type="Proteomes" id="UP000334990"/>
    </source>
</evidence>
<dbReference type="GO" id="GO:0009055">
    <property type="term" value="F:electron transfer activity"/>
    <property type="evidence" value="ECO:0007669"/>
    <property type="project" value="UniProtKB-UniRule"/>
</dbReference>
<evidence type="ECO:0000256" key="5">
    <source>
        <dbReference type="ARBA" id="ARBA00023004"/>
    </source>
</evidence>
<keyword evidence="4 8" id="KW-0249">Electron transport</keyword>
<comment type="function">
    <text evidence="8">Ferredoxins are iron-sulfur proteins that transfer electrons in a wide variety of metabolic reactions.</text>
</comment>
<keyword evidence="7" id="KW-0003">3Fe-4S</keyword>
<evidence type="ECO:0000256" key="4">
    <source>
        <dbReference type="ARBA" id="ARBA00022982"/>
    </source>
</evidence>
<dbReference type="InterPro" id="IPR051269">
    <property type="entry name" value="Fe-S_cluster_ET"/>
</dbReference>
<dbReference type="PANTHER" id="PTHR36923">
    <property type="entry name" value="FERREDOXIN"/>
    <property type="match status" value="1"/>
</dbReference>
<dbReference type="RefSeq" id="WP_155336386.1">
    <property type="nucleotide sequence ID" value="NZ_BAAABN010000043.1"/>
</dbReference>
<keyword evidence="6 8" id="KW-0411">Iron-sulfur</keyword>
<accession>A0A5M3VU33</accession>
<dbReference type="AlphaFoldDB" id="A0A5M3VU33"/>
<evidence type="ECO:0000313" key="9">
    <source>
        <dbReference type="EMBL" id="GES00034.1"/>
    </source>
</evidence>
<dbReference type="GO" id="GO:0005506">
    <property type="term" value="F:iron ion binding"/>
    <property type="evidence" value="ECO:0007669"/>
    <property type="project" value="UniProtKB-UniRule"/>
</dbReference>
<dbReference type="PANTHER" id="PTHR36923:SF3">
    <property type="entry name" value="FERREDOXIN"/>
    <property type="match status" value="1"/>
</dbReference>
<keyword evidence="3 8" id="KW-0479">Metal-binding</keyword>
<evidence type="ECO:0000256" key="8">
    <source>
        <dbReference type="RuleBase" id="RU368020"/>
    </source>
</evidence>
<dbReference type="GO" id="GO:0051538">
    <property type="term" value="F:3 iron, 4 sulfur cluster binding"/>
    <property type="evidence" value="ECO:0007669"/>
    <property type="project" value="UniProtKB-KW"/>
</dbReference>
<comment type="caution">
    <text evidence="9">The sequence shown here is derived from an EMBL/GenBank/DDBJ whole genome shotgun (WGS) entry which is preliminary data.</text>
</comment>
<evidence type="ECO:0000256" key="2">
    <source>
        <dbReference type="ARBA" id="ARBA00022448"/>
    </source>
</evidence>
<evidence type="ECO:0000256" key="3">
    <source>
        <dbReference type="ARBA" id="ARBA00022723"/>
    </source>
</evidence>
<reference evidence="9 10" key="1">
    <citation type="submission" date="2019-10" db="EMBL/GenBank/DDBJ databases">
        <title>Whole genome shotgun sequence of Acrocarpospora corrugata NBRC 13972.</title>
        <authorList>
            <person name="Ichikawa N."/>
            <person name="Kimura A."/>
            <person name="Kitahashi Y."/>
            <person name="Komaki H."/>
            <person name="Oguchi A."/>
        </authorList>
    </citation>
    <scope>NUCLEOTIDE SEQUENCE [LARGE SCALE GENOMIC DNA]</scope>
    <source>
        <strain evidence="9 10">NBRC 13972</strain>
    </source>
</reference>
<name>A0A5M3VU33_9ACTN</name>
<keyword evidence="2 8" id="KW-0813">Transport</keyword>
<dbReference type="InterPro" id="IPR001080">
    <property type="entry name" value="3Fe4S_ferredoxin"/>
</dbReference>
<keyword evidence="5 8" id="KW-0408">Iron</keyword>
<comment type="cofactor">
    <cofactor evidence="1">
        <name>[3Fe-4S] cluster</name>
        <dbReference type="ChEBI" id="CHEBI:21137"/>
    </cofactor>
</comment>